<evidence type="ECO:0000313" key="2">
    <source>
        <dbReference type="EMBL" id="MBT2161457.1"/>
    </source>
</evidence>
<reference evidence="3" key="1">
    <citation type="submission" date="2023-07" db="EMBL/GenBank/DDBJ databases">
        <title>Zobellia barbeyronii sp. nov., a new marine flavobacterium, isolated from green and red algae.</title>
        <authorList>
            <person name="Nedashkovskaya O.I."/>
            <person name="Otstavnykh N."/>
            <person name="Zhukova N."/>
            <person name="Guzev K."/>
            <person name="Chausova V."/>
            <person name="Tekutyeva L."/>
            <person name="Mikhailov V."/>
            <person name="Isaeva M."/>
        </authorList>
    </citation>
    <scope>NUCLEOTIDE SEQUENCE [LARGE SCALE GENOMIC DNA]</scope>
    <source>
        <strain evidence="3">KMM 6746</strain>
    </source>
</reference>
<dbReference type="InterPro" id="IPR014976">
    <property type="entry name" value="AbpA_HamA_C"/>
</dbReference>
<accession>A0ABS5WDL9</accession>
<comment type="caution">
    <text evidence="2">The sequence shown here is derived from an EMBL/GenBank/DDBJ whole genome shotgun (WGS) entry which is preliminary data.</text>
</comment>
<organism evidence="2 3">
    <name type="scientific">Zobellia barbeyronii</name>
    <dbReference type="NCBI Taxonomy" id="2748009"/>
    <lineage>
        <taxon>Bacteria</taxon>
        <taxon>Pseudomonadati</taxon>
        <taxon>Bacteroidota</taxon>
        <taxon>Flavobacteriia</taxon>
        <taxon>Flavobacteriales</taxon>
        <taxon>Flavobacteriaceae</taxon>
        <taxon>Zobellia</taxon>
    </lineage>
</organism>
<feature type="domain" description="Anti-bacteriophage protein A/HamA C-terminal" evidence="1">
    <location>
        <begin position="18"/>
        <end position="246"/>
    </location>
</feature>
<dbReference type="EMBL" id="JACATN010000003">
    <property type="protein sequence ID" value="MBT2161457.1"/>
    <property type="molecule type" value="Genomic_DNA"/>
</dbReference>
<protein>
    <submittedName>
        <fullName evidence="2">DUF1837 domain-containing protein</fullName>
    </submittedName>
</protein>
<proteinExistence type="predicted"/>
<sequence length="260" mass="29959">MDVLRYFNEVAGEALVRFTLNEDERQDFLDSLPEDFYINYISKSELESQSQANELPQHDFFNQFKIPEIPEYANIRSGDFGEMLCFVLLKNKGQEKGVWLVGPRKWRWKGDKNKACHGSDVVVFHRHGHTPSDKDGIEAVESKMKSLASKGAPIQNAINGAIDDKIKRLAKTLNWIHDRLATEGKPRLREAINRYRFLDKHPTYYKKFHAIAIIDDDLVEVEIAKEVHLSDDEIEVSVISMQNLKGAYEATFRAIINHLQ</sequence>
<name>A0ABS5WDL9_9FLAO</name>
<evidence type="ECO:0000313" key="3">
    <source>
        <dbReference type="Proteomes" id="UP000740413"/>
    </source>
</evidence>
<dbReference type="RefSeq" id="WP_214611624.1">
    <property type="nucleotide sequence ID" value="NZ_JACATN010000003.1"/>
</dbReference>
<gene>
    <name evidence="2" type="ORF">HW347_09280</name>
</gene>
<dbReference type="Proteomes" id="UP000740413">
    <property type="component" value="Unassembled WGS sequence"/>
</dbReference>
<dbReference type="Pfam" id="PF08878">
    <property type="entry name" value="HamA"/>
    <property type="match status" value="1"/>
</dbReference>
<keyword evidence="3" id="KW-1185">Reference proteome</keyword>
<evidence type="ECO:0000259" key="1">
    <source>
        <dbReference type="Pfam" id="PF08878"/>
    </source>
</evidence>